<gene>
    <name evidence="6" type="ORF">GCM10011600_02870</name>
</gene>
<protein>
    <recommendedName>
        <fullName evidence="8">DoxX family protein</fullName>
    </recommendedName>
</protein>
<keyword evidence="3 5" id="KW-1133">Transmembrane helix</keyword>
<organism evidence="6 7">
    <name type="scientific">Pseudolysinimonas yzui</name>
    <dbReference type="NCBI Taxonomy" id="2708254"/>
    <lineage>
        <taxon>Bacteria</taxon>
        <taxon>Bacillati</taxon>
        <taxon>Actinomycetota</taxon>
        <taxon>Actinomycetes</taxon>
        <taxon>Micrococcales</taxon>
        <taxon>Microbacteriaceae</taxon>
        <taxon>Pseudolysinimonas</taxon>
    </lineage>
</organism>
<feature type="transmembrane region" description="Helical" evidence="5">
    <location>
        <begin position="100"/>
        <end position="119"/>
    </location>
</feature>
<dbReference type="AlphaFoldDB" id="A0A8J3LZN3"/>
<evidence type="ECO:0000256" key="4">
    <source>
        <dbReference type="ARBA" id="ARBA00023136"/>
    </source>
</evidence>
<evidence type="ECO:0000256" key="2">
    <source>
        <dbReference type="ARBA" id="ARBA00022692"/>
    </source>
</evidence>
<dbReference type="InterPro" id="IPR032808">
    <property type="entry name" value="DoxX"/>
</dbReference>
<evidence type="ECO:0000313" key="7">
    <source>
        <dbReference type="Proteomes" id="UP000617531"/>
    </source>
</evidence>
<feature type="transmembrane region" description="Helical" evidence="5">
    <location>
        <begin position="72"/>
        <end position="93"/>
    </location>
</feature>
<dbReference type="GO" id="GO:0016020">
    <property type="term" value="C:membrane"/>
    <property type="evidence" value="ECO:0007669"/>
    <property type="project" value="UniProtKB-SubCell"/>
</dbReference>
<sequence>MIVAFWIITGLIALVFLGSGVMKITRPREALATMGLKWTEDFTDLQVKLIGLAEALGALGLVLPVLLGILPILSPIAAILLAALMLGATVVHVRRTEPPVTLVLVVLSIASAVLGFLVVG</sequence>
<keyword evidence="4 5" id="KW-0472">Membrane</keyword>
<accession>A0A8J3LZN3</accession>
<evidence type="ECO:0000256" key="1">
    <source>
        <dbReference type="ARBA" id="ARBA00004141"/>
    </source>
</evidence>
<evidence type="ECO:0000256" key="5">
    <source>
        <dbReference type="SAM" id="Phobius"/>
    </source>
</evidence>
<name>A0A8J3LZN3_9MICO</name>
<comment type="subcellular location">
    <subcellularLocation>
        <location evidence="1">Membrane</location>
        <topology evidence="1">Multi-pass membrane protein</topology>
    </subcellularLocation>
</comment>
<dbReference type="RefSeq" id="WP_191281600.1">
    <property type="nucleotide sequence ID" value="NZ_BNAI01000001.1"/>
</dbReference>
<keyword evidence="7" id="KW-1185">Reference proteome</keyword>
<comment type="caution">
    <text evidence="6">The sequence shown here is derived from an EMBL/GenBank/DDBJ whole genome shotgun (WGS) entry which is preliminary data.</text>
</comment>
<evidence type="ECO:0000256" key="3">
    <source>
        <dbReference type="ARBA" id="ARBA00022989"/>
    </source>
</evidence>
<evidence type="ECO:0008006" key="8">
    <source>
        <dbReference type="Google" id="ProtNLM"/>
    </source>
</evidence>
<reference evidence="6" key="2">
    <citation type="submission" date="2020-09" db="EMBL/GenBank/DDBJ databases">
        <authorList>
            <person name="Sun Q."/>
            <person name="Zhou Y."/>
        </authorList>
    </citation>
    <scope>NUCLEOTIDE SEQUENCE</scope>
    <source>
        <strain evidence="6">CGMCC 1.16548</strain>
    </source>
</reference>
<dbReference type="Proteomes" id="UP000617531">
    <property type="component" value="Unassembled WGS sequence"/>
</dbReference>
<keyword evidence="2 5" id="KW-0812">Transmembrane</keyword>
<proteinExistence type="predicted"/>
<reference evidence="6" key="1">
    <citation type="journal article" date="2014" name="Int. J. Syst. Evol. Microbiol.">
        <title>Complete genome sequence of Corynebacterium casei LMG S-19264T (=DSM 44701T), isolated from a smear-ripened cheese.</title>
        <authorList>
            <consortium name="US DOE Joint Genome Institute (JGI-PGF)"/>
            <person name="Walter F."/>
            <person name="Albersmeier A."/>
            <person name="Kalinowski J."/>
            <person name="Ruckert C."/>
        </authorList>
    </citation>
    <scope>NUCLEOTIDE SEQUENCE</scope>
    <source>
        <strain evidence="6">CGMCC 1.16548</strain>
    </source>
</reference>
<dbReference type="EMBL" id="BNAI01000001">
    <property type="protein sequence ID" value="GHF05748.1"/>
    <property type="molecule type" value="Genomic_DNA"/>
</dbReference>
<evidence type="ECO:0000313" key="6">
    <source>
        <dbReference type="EMBL" id="GHF05748.1"/>
    </source>
</evidence>
<feature type="transmembrane region" description="Helical" evidence="5">
    <location>
        <begin position="6"/>
        <end position="24"/>
    </location>
</feature>
<dbReference type="Pfam" id="PF13564">
    <property type="entry name" value="DoxX_2"/>
    <property type="match status" value="1"/>
</dbReference>